<feature type="transmembrane region" description="Helical" evidence="6">
    <location>
        <begin position="69"/>
        <end position="89"/>
    </location>
</feature>
<dbReference type="PANTHER" id="PTHR30086:SF20">
    <property type="entry name" value="ARGININE EXPORTER PROTEIN ARGO-RELATED"/>
    <property type="match status" value="1"/>
</dbReference>
<comment type="subcellular location">
    <subcellularLocation>
        <location evidence="1">Cell membrane</location>
        <topology evidence="1">Multi-pass membrane protein</topology>
    </subcellularLocation>
</comment>
<reference evidence="8" key="1">
    <citation type="submission" date="2011-03" db="EMBL/GenBank/DDBJ databases">
        <title>Draft genome sequence of Brevundimonas diminuta.</title>
        <authorList>
            <person name="Brown P.J.B."/>
            <person name="Buechlein A."/>
            <person name="Hemmerich C."/>
            <person name="Brun Y.V."/>
        </authorList>
    </citation>
    <scope>NUCLEOTIDE SEQUENCE [LARGE SCALE GENOMIC DNA]</scope>
    <source>
        <strain evidence="8">C19</strain>
    </source>
</reference>
<keyword evidence="5 6" id="KW-0472">Membrane</keyword>
<dbReference type="GO" id="GO:0005886">
    <property type="term" value="C:plasma membrane"/>
    <property type="evidence" value="ECO:0007669"/>
    <property type="project" value="UniProtKB-SubCell"/>
</dbReference>
<dbReference type="EMBL" id="GL883077">
    <property type="protein sequence ID" value="EGF92050.1"/>
    <property type="molecule type" value="Genomic_DNA"/>
</dbReference>
<keyword evidence="2" id="KW-1003">Cell membrane</keyword>
<dbReference type="PIRSF" id="PIRSF006324">
    <property type="entry name" value="LeuE"/>
    <property type="match status" value="1"/>
</dbReference>
<keyword evidence="4 6" id="KW-1133">Transmembrane helix</keyword>
<keyword evidence="8" id="KW-1185">Reference proteome</keyword>
<dbReference type="PANTHER" id="PTHR30086">
    <property type="entry name" value="ARGININE EXPORTER PROTEIN ARGO"/>
    <property type="match status" value="1"/>
</dbReference>
<feature type="transmembrane region" description="Helical" evidence="6">
    <location>
        <begin position="42"/>
        <end position="63"/>
    </location>
</feature>
<protein>
    <submittedName>
        <fullName evidence="7">LysE type translocator family protein</fullName>
    </submittedName>
</protein>
<evidence type="ECO:0000256" key="3">
    <source>
        <dbReference type="ARBA" id="ARBA00022692"/>
    </source>
</evidence>
<dbReference type="HOGENOM" id="CLU_079569_2_3_5"/>
<feature type="transmembrane region" description="Helical" evidence="6">
    <location>
        <begin position="194"/>
        <end position="215"/>
    </location>
</feature>
<dbReference type="InterPro" id="IPR001123">
    <property type="entry name" value="LeuE-type"/>
</dbReference>
<gene>
    <name evidence="7" type="ORF">ABI_04820</name>
</gene>
<feature type="transmembrane region" description="Helical" evidence="6">
    <location>
        <begin position="12"/>
        <end position="30"/>
    </location>
</feature>
<proteinExistence type="predicted"/>
<accession>F4QK23</accession>
<evidence type="ECO:0000256" key="5">
    <source>
        <dbReference type="ARBA" id="ARBA00023136"/>
    </source>
</evidence>
<evidence type="ECO:0000256" key="1">
    <source>
        <dbReference type="ARBA" id="ARBA00004651"/>
    </source>
</evidence>
<evidence type="ECO:0000313" key="7">
    <source>
        <dbReference type="EMBL" id="EGF92050.1"/>
    </source>
</evidence>
<feature type="transmembrane region" description="Helical" evidence="6">
    <location>
        <begin position="159"/>
        <end position="182"/>
    </location>
</feature>
<evidence type="ECO:0000256" key="4">
    <source>
        <dbReference type="ARBA" id="ARBA00022989"/>
    </source>
</evidence>
<name>F4QK23_9CAUL</name>
<evidence type="ECO:0000313" key="8">
    <source>
        <dbReference type="Proteomes" id="UP000006512"/>
    </source>
</evidence>
<dbReference type="Proteomes" id="UP000006512">
    <property type="component" value="Unassembled WGS sequence"/>
</dbReference>
<organism evidence="7 8">
    <name type="scientific">Asticcacaulis biprosthecium C19</name>
    <dbReference type="NCBI Taxonomy" id="715226"/>
    <lineage>
        <taxon>Bacteria</taxon>
        <taxon>Pseudomonadati</taxon>
        <taxon>Pseudomonadota</taxon>
        <taxon>Alphaproteobacteria</taxon>
        <taxon>Caulobacterales</taxon>
        <taxon>Caulobacteraceae</taxon>
        <taxon>Asticcacaulis</taxon>
    </lineage>
</organism>
<keyword evidence="3 6" id="KW-0812">Transmembrane</keyword>
<evidence type="ECO:0000256" key="2">
    <source>
        <dbReference type="ARBA" id="ARBA00022475"/>
    </source>
</evidence>
<dbReference type="OrthoDB" id="9804822at2"/>
<dbReference type="eggNOG" id="COG1280">
    <property type="taxonomic scope" value="Bacteria"/>
</dbReference>
<dbReference type="Pfam" id="PF01810">
    <property type="entry name" value="LysE"/>
    <property type="match status" value="1"/>
</dbReference>
<evidence type="ECO:0000256" key="6">
    <source>
        <dbReference type="SAM" id="Phobius"/>
    </source>
</evidence>
<dbReference type="GO" id="GO:0015171">
    <property type="term" value="F:amino acid transmembrane transporter activity"/>
    <property type="evidence" value="ECO:0007669"/>
    <property type="project" value="TreeGrafter"/>
</dbReference>
<dbReference type="AlphaFoldDB" id="F4QK23"/>
<dbReference type="STRING" id="715226.ABI_04820"/>
<dbReference type="RefSeq" id="WP_006271220.1">
    <property type="nucleotide sequence ID" value="NZ_GL883077.1"/>
</dbReference>
<feature type="transmembrane region" description="Helical" evidence="6">
    <location>
        <begin position="130"/>
        <end position="147"/>
    </location>
</feature>
<sequence>MSPVDPAKYTAFLAAMALMAISPGPANLFFIRTGLSGKKRNVFAGVLGVNSATLVWFVAAALGLQALMIALPVAFTVMTLVGGLYLVWLGGSTIRHALKLENERIDPQFMAPAAPGTLTRTLREGFMVQMLNPKVLLFFSVVLPPFLDIARPMPAQMSVFAATAIGMDVISMTSYGLLAVTLSHLLQQPRHRRTFDIAAGSVLVLIAVMILWHGLQDLI</sequence>